<organism evidence="1 2">
    <name type="scientific">Fonsecaea multimorphosa CBS 102226</name>
    <dbReference type="NCBI Taxonomy" id="1442371"/>
    <lineage>
        <taxon>Eukaryota</taxon>
        <taxon>Fungi</taxon>
        <taxon>Dikarya</taxon>
        <taxon>Ascomycota</taxon>
        <taxon>Pezizomycotina</taxon>
        <taxon>Eurotiomycetes</taxon>
        <taxon>Chaetothyriomycetidae</taxon>
        <taxon>Chaetothyriales</taxon>
        <taxon>Herpotrichiellaceae</taxon>
        <taxon>Fonsecaea</taxon>
    </lineage>
</organism>
<keyword evidence="2" id="KW-1185">Reference proteome</keyword>
<dbReference type="RefSeq" id="XP_016635271.1">
    <property type="nucleotide sequence ID" value="XM_016773214.1"/>
</dbReference>
<accession>A0A0D2KWG8</accession>
<evidence type="ECO:0008006" key="3">
    <source>
        <dbReference type="Google" id="ProtNLM"/>
    </source>
</evidence>
<dbReference type="Proteomes" id="UP000053411">
    <property type="component" value="Unassembled WGS sequence"/>
</dbReference>
<dbReference type="AlphaFoldDB" id="A0A0D2KWG8"/>
<dbReference type="OrthoDB" id="10254877at2759"/>
<proteinExistence type="predicted"/>
<dbReference type="STRING" id="1442371.A0A0D2KWG8"/>
<reference evidence="1 2" key="1">
    <citation type="submission" date="2015-01" db="EMBL/GenBank/DDBJ databases">
        <title>The Genome Sequence of Fonsecaea multimorphosa CBS 102226.</title>
        <authorList>
            <consortium name="The Broad Institute Genomics Platform"/>
            <person name="Cuomo C."/>
            <person name="de Hoog S."/>
            <person name="Gorbushina A."/>
            <person name="Stielow B."/>
            <person name="Teixiera M."/>
            <person name="Abouelleil A."/>
            <person name="Chapman S.B."/>
            <person name="Priest M."/>
            <person name="Young S.K."/>
            <person name="Wortman J."/>
            <person name="Nusbaum C."/>
            <person name="Birren B."/>
        </authorList>
    </citation>
    <scope>NUCLEOTIDE SEQUENCE [LARGE SCALE GENOMIC DNA]</scope>
    <source>
        <strain evidence="1 2">CBS 102226</strain>
    </source>
</reference>
<evidence type="ECO:0000313" key="1">
    <source>
        <dbReference type="EMBL" id="KIY01149.1"/>
    </source>
</evidence>
<dbReference type="EMBL" id="KN848065">
    <property type="protein sequence ID" value="KIY01149.1"/>
    <property type="molecule type" value="Genomic_DNA"/>
</dbReference>
<dbReference type="GeneID" id="27708447"/>
<gene>
    <name evidence="1" type="ORF">Z520_02701</name>
</gene>
<dbReference type="VEuPathDB" id="FungiDB:Z520_02701"/>
<name>A0A0D2KWG8_9EURO</name>
<evidence type="ECO:0000313" key="2">
    <source>
        <dbReference type="Proteomes" id="UP000053411"/>
    </source>
</evidence>
<sequence>MDYAQQSKLLGGPIGLLKSFTTRCAAGISNESVNIFGGRDTTQSGMGRVIAHFHRIRKSDAIPGGAQEVLADLGIRQAMKMMPNAML</sequence>
<protein>
    <recommendedName>
        <fullName evidence="3">Acyl-CoA dehydrogenase/oxidase C-terminal domain-containing protein</fullName>
    </recommendedName>
</protein>